<comment type="similarity">
    <text evidence="1">Belongs to the PPR family. P subfamily.</text>
</comment>
<feature type="repeat" description="PPR" evidence="3">
    <location>
        <begin position="405"/>
        <end position="439"/>
    </location>
</feature>
<dbReference type="Gramene" id="PRQ37938">
    <property type="protein sequence ID" value="PRQ37938"/>
    <property type="gene ID" value="RchiOBHm_Chr4g0408211"/>
</dbReference>
<keyword evidence="6" id="KW-1185">Reference proteome</keyword>
<sequence>MLSTSKHGALTLSSILFKHLTPLTAFSPFSSKPNSNFTTPNQISTIPKQPAARTRVPQASDPVSASVVNSVCSLLSRETAHVDSLLSGFKHELSSEVVLQVLMNYKQLGRRKTLDFFSWAGFQMRFQFDDCVVEYMADFLGRRKLFDDIKCLLLTVSLHKGRVSCRTVSTCIRFLGRQGRIKEALCVFEEMESKFGCKPDNLVYNNVLYVLCKKESSGHLIDFALAVFRRIESPDMYSYSNMLVGLCKFGRFETAVEVFGEMCGTGLVPTRSAVNVLIGELCLLSAKEAAVAKVRVKHVRRPFKILVPNVHEKSGAIQPALGVFWEVYKLGLLPSTFVIIRLLSELCQLGKMEEAVRVLKAVEGRKQSCIEEGFCIVMKGLCEHCCVEEASHLYGRMLSQGMKPKLSIYNSIICMLCKLGNLDGAESVFKIMNKKRCLPDSCTYSALVHAYCEAGKWKAAYDLMIEMLGLGCSAPFHTYSLVDKLLRENEQMDLCFKLERKLETQILEKLCKDGRLEDAYEKLKSMIEKGFYPPVYARDAFKNAFRKYGKLKIAQDLLQTIDDIDNNEEKQLTNEPIDRSIFHRQLKKTMMQTNGRARKDQTSNEVVL</sequence>
<feature type="compositionally biased region" description="Polar residues" evidence="4">
    <location>
        <begin position="38"/>
        <end position="47"/>
    </location>
</feature>
<dbReference type="Pfam" id="PF01535">
    <property type="entry name" value="PPR"/>
    <property type="match status" value="4"/>
</dbReference>
<dbReference type="AlphaFoldDB" id="A0A2P6QUT0"/>
<feature type="repeat" description="PPR" evidence="3">
    <location>
        <begin position="440"/>
        <end position="474"/>
    </location>
</feature>
<feature type="region of interest" description="Disordered" evidence="4">
    <location>
        <begin position="34"/>
        <end position="57"/>
    </location>
</feature>
<dbReference type="Pfam" id="PF13041">
    <property type="entry name" value="PPR_2"/>
    <property type="match status" value="2"/>
</dbReference>
<keyword evidence="2" id="KW-0677">Repeat</keyword>
<feature type="repeat" description="PPR" evidence="3">
    <location>
        <begin position="370"/>
        <end position="404"/>
    </location>
</feature>
<dbReference type="EMBL" id="PDCK01000042">
    <property type="protein sequence ID" value="PRQ37938.1"/>
    <property type="molecule type" value="Genomic_DNA"/>
</dbReference>
<organism evidence="5 6">
    <name type="scientific">Rosa chinensis</name>
    <name type="common">China rose</name>
    <dbReference type="NCBI Taxonomy" id="74649"/>
    <lineage>
        <taxon>Eukaryota</taxon>
        <taxon>Viridiplantae</taxon>
        <taxon>Streptophyta</taxon>
        <taxon>Embryophyta</taxon>
        <taxon>Tracheophyta</taxon>
        <taxon>Spermatophyta</taxon>
        <taxon>Magnoliopsida</taxon>
        <taxon>eudicotyledons</taxon>
        <taxon>Gunneridae</taxon>
        <taxon>Pentapetalae</taxon>
        <taxon>rosids</taxon>
        <taxon>fabids</taxon>
        <taxon>Rosales</taxon>
        <taxon>Rosaceae</taxon>
        <taxon>Rosoideae</taxon>
        <taxon>Rosoideae incertae sedis</taxon>
        <taxon>Rosa</taxon>
    </lineage>
</organism>
<reference evidence="5 6" key="1">
    <citation type="journal article" date="2018" name="Nat. Genet.">
        <title>The Rosa genome provides new insights in the design of modern roses.</title>
        <authorList>
            <person name="Bendahmane M."/>
        </authorList>
    </citation>
    <scope>NUCLEOTIDE SEQUENCE [LARGE SCALE GENOMIC DNA]</scope>
    <source>
        <strain evidence="6">cv. Old Blush</strain>
    </source>
</reference>
<dbReference type="PANTHER" id="PTHR47936">
    <property type="entry name" value="PPR_LONG DOMAIN-CONTAINING PROTEIN"/>
    <property type="match status" value="1"/>
</dbReference>
<dbReference type="Gene3D" id="1.25.40.10">
    <property type="entry name" value="Tetratricopeptide repeat domain"/>
    <property type="match status" value="3"/>
</dbReference>
<dbReference type="Proteomes" id="UP000238479">
    <property type="component" value="Chromosome 4"/>
</dbReference>
<evidence type="ECO:0000256" key="4">
    <source>
        <dbReference type="SAM" id="MobiDB-lite"/>
    </source>
</evidence>
<comment type="caution">
    <text evidence="5">The sequence shown here is derived from an EMBL/GenBank/DDBJ whole genome shotgun (WGS) entry which is preliminary data.</text>
</comment>
<dbReference type="OrthoDB" id="733434at2759"/>
<dbReference type="OMA" id="TFSICIR"/>
<dbReference type="PROSITE" id="PS51375">
    <property type="entry name" value="PPR"/>
    <property type="match status" value="5"/>
</dbReference>
<evidence type="ECO:0000256" key="2">
    <source>
        <dbReference type="ARBA" id="ARBA00022737"/>
    </source>
</evidence>
<accession>A0A2P6QUT0</accession>
<dbReference type="PANTHER" id="PTHR47936:SF1">
    <property type="entry name" value="PENTATRICOPEPTIDE REPEAT-CONTAINING PROTEIN GUN1, CHLOROPLASTIC"/>
    <property type="match status" value="1"/>
</dbReference>
<evidence type="ECO:0000256" key="1">
    <source>
        <dbReference type="ARBA" id="ARBA00007626"/>
    </source>
</evidence>
<evidence type="ECO:0000256" key="3">
    <source>
        <dbReference type="PROSITE-ProRule" id="PRU00708"/>
    </source>
</evidence>
<gene>
    <name evidence="5" type="ORF">RchiOBHm_Chr4g0408211</name>
</gene>
<evidence type="ECO:0000313" key="5">
    <source>
        <dbReference type="EMBL" id="PRQ37938.1"/>
    </source>
</evidence>
<dbReference type="InterPro" id="IPR002885">
    <property type="entry name" value="PPR_rpt"/>
</dbReference>
<dbReference type="NCBIfam" id="TIGR00756">
    <property type="entry name" value="PPR"/>
    <property type="match status" value="6"/>
</dbReference>
<name>A0A2P6QUT0_ROSCH</name>
<feature type="repeat" description="PPR" evidence="3">
    <location>
        <begin position="499"/>
        <end position="533"/>
    </location>
</feature>
<feature type="repeat" description="PPR" evidence="3">
    <location>
        <begin position="235"/>
        <end position="269"/>
    </location>
</feature>
<protein>
    <submittedName>
        <fullName evidence="5">Putative pentatricopeptide</fullName>
    </submittedName>
</protein>
<dbReference type="InterPro" id="IPR011990">
    <property type="entry name" value="TPR-like_helical_dom_sf"/>
</dbReference>
<proteinExistence type="inferred from homology"/>
<evidence type="ECO:0000313" key="6">
    <source>
        <dbReference type="Proteomes" id="UP000238479"/>
    </source>
</evidence>